<feature type="region of interest" description="Disordered" evidence="2">
    <location>
        <begin position="118"/>
        <end position="138"/>
    </location>
</feature>
<dbReference type="Proteomes" id="UP000313359">
    <property type="component" value="Unassembled WGS sequence"/>
</dbReference>
<feature type="compositionally biased region" description="Low complexity" evidence="2">
    <location>
        <begin position="330"/>
        <end position="366"/>
    </location>
</feature>
<evidence type="ECO:0000256" key="2">
    <source>
        <dbReference type="SAM" id="MobiDB-lite"/>
    </source>
</evidence>
<sequence length="480" mass="49816">MRQVGKENNARAKTRFDRDAGEIQRLKDANAELQTQMESLTKELEEVKTRSQEAAASGAAVDPGLAHELEALRTEKASLEQALAKEQAAHLVSSAQVSEQAATLDKLRAERDTLLEEKAKWTATGEAPTEGSADQGQWQVERAELIKARDEAAARAQDLSAEVTKAREDAQSARLASDKFQTRIQEISKARMAESSRAAEELKKLRDEMQTVASAGSSEETAKHAEELRALEERLVKKHEEELKAALEAAKASAAAPPPDTQAAIDAALATYKEQLKEEHAKAIDDAVERGRKEAAARAKLKDQQLVKAQSKVKELETRILALEGAGGITASTSAPAATPAPAAPAASPSTSAPHAAGAGKPGPAAHLPPKPNTVLRGVGRGRGVPPTRGISIRGAAPGAAGRGAVTAAAAEAAAANGGPASVKRTREGDAVADDTATKRQKQGEAAAAGAHPHAGPVRLRRPGPGGPSGAAAASTPPPS</sequence>
<feature type="compositionally biased region" description="Low complexity" evidence="2">
    <location>
        <begin position="470"/>
        <end position="480"/>
    </location>
</feature>
<evidence type="ECO:0000256" key="1">
    <source>
        <dbReference type="SAM" id="Coils"/>
    </source>
</evidence>
<feature type="compositionally biased region" description="Low complexity" evidence="2">
    <location>
        <begin position="446"/>
        <end position="458"/>
    </location>
</feature>
<proteinExistence type="predicted"/>
<name>A0A5C2SFT0_9APHY</name>
<dbReference type="EMBL" id="ML122258">
    <property type="protein sequence ID" value="RPD62645.1"/>
    <property type="molecule type" value="Genomic_DNA"/>
</dbReference>
<dbReference type="PANTHER" id="PTHR45615:SF66">
    <property type="entry name" value="CARD DOMAIN-CONTAINING PROTEIN"/>
    <property type="match status" value="1"/>
</dbReference>
<dbReference type="OrthoDB" id="343070at2759"/>
<feature type="region of interest" description="Disordered" evidence="2">
    <location>
        <begin position="330"/>
        <end position="480"/>
    </location>
</feature>
<dbReference type="PANTHER" id="PTHR45615">
    <property type="entry name" value="MYOSIN HEAVY CHAIN, NON-MUSCLE"/>
    <property type="match status" value="1"/>
</dbReference>
<evidence type="ECO:0000313" key="3">
    <source>
        <dbReference type="EMBL" id="RPD62645.1"/>
    </source>
</evidence>
<evidence type="ECO:0000313" key="4">
    <source>
        <dbReference type="Proteomes" id="UP000313359"/>
    </source>
</evidence>
<feature type="coiled-coil region" evidence="1">
    <location>
        <begin position="221"/>
        <end position="256"/>
    </location>
</feature>
<keyword evidence="4" id="KW-1185">Reference proteome</keyword>
<feature type="coiled-coil region" evidence="1">
    <location>
        <begin position="299"/>
        <end position="326"/>
    </location>
</feature>
<protein>
    <recommendedName>
        <fullName evidence="5">Nucleoprotein TPR/MLP1 domain-containing protein</fullName>
    </recommendedName>
</protein>
<keyword evidence="1" id="KW-0175">Coiled coil</keyword>
<evidence type="ECO:0008006" key="5">
    <source>
        <dbReference type="Google" id="ProtNLM"/>
    </source>
</evidence>
<dbReference type="STRING" id="1328759.A0A5C2SFT0"/>
<gene>
    <name evidence="3" type="ORF">L227DRAFT_432438</name>
</gene>
<feature type="region of interest" description="Disordered" evidence="2">
    <location>
        <begin position="1"/>
        <end position="22"/>
    </location>
</feature>
<feature type="compositionally biased region" description="Low complexity" evidence="2">
    <location>
        <begin position="384"/>
        <end position="421"/>
    </location>
</feature>
<dbReference type="AlphaFoldDB" id="A0A5C2SFT0"/>
<organism evidence="3 4">
    <name type="scientific">Lentinus tigrinus ALCF2SS1-6</name>
    <dbReference type="NCBI Taxonomy" id="1328759"/>
    <lineage>
        <taxon>Eukaryota</taxon>
        <taxon>Fungi</taxon>
        <taxon>Dikarya</taxon>
        <taxon>Basidiomycota</taxon>
        <taxon>Agaricomycotina</taxon>
        <taxon>Agaricomycetes</taxon>
        <taxon>Polyporales</taxon>
        <taxon>Polyporaceae</taxon>
        <taxon>Lentinus</taxon>
    </lineage>
</organism>
<accession>A0A5C2SFT0</accession>
<reference evidence="3" key="1">
    <citation type="journal article" date="2018" name="Genome Biol. Evol.">
        <title>Genomics and development of Lentinus tigrinus, a white-rot wood-decaying mushroom with dimorphic fruiting bodies.</title>
        <authorList>
            <person name="Wu B."/>
            <person name="Xu Z."/>
            <person name="Knudson A."/>
            <person name="Carlson A."/>
            <person name="Chen N."/>
            <person name="Kovaka S."/>
            <person name="LaButti K."/>
            <person name="Lipzen A."/>
            <person name="Pennachio C."/>
            <person name="Riley R."/>
            <person name="Schakwitz W."/>
            <person name="Umezawa K."/>
            <person name="Ohm R.A."/>
            <person name="Grigoriev I.V."/>
            <person name="Nagy L.G."/>
            <person name="Gibbons J."/>
            <person name="Hibbett D."/>
        </authorList>
    </citation>
    <scope>NUCLEOTIDE SEQUENCE [LARGE SCALE GENOMIC DNA]</scope>
    <source>
        <strain evidence="3">ALCF2SS1-6</strain>
    </source>
</reference>